<evidence type="ECO:0000313" key="4">
    <source>
        <dbReference type="Proteomes" id="UP001152320"/>
    </source>
</evidence>
<sequence>MEKLKIKRRNRKGNLTRGMKELECLLANGATVENIRKVIAKAQLRFESIEQCHDELVELIEKDEDYEREQAWITECQQEYMTEMIRVEKLLAERLESQTKTTEDVNQVPSSEVNRIEENNNESGEEGDANSNSGEAEVNVVEDTNDRKATSENGNNGACGFSGNASSSDNKVNDDLLGFFKTLSLPKPQIKQFDGDPLHYHAFMSTYMNMVANVVDDNVKLNTLMSLCVGKALESIKYCVLKTPSEGCKAAIETLKYRFGNTAVVVQAWINKILSCPKVDPGKMTEYADDLNNCFEALSALGYLHELNNQSSLKQIVDKLPKFLQNRWKRENYRHKMTGVIPGLENIVKFVKASAMEINDPVFGNHENWSAPSPRVKLNKNQVNSTGMSVTQQGDRRFPKCWLCKSDQHWPDQCETLKSMEVEARLEAAKNNHACFSCLKVAGRNHRMNNCSRKRVCGIKDGSVECQKPHNRLLHCIKEIVANQSILKGFKDPLLSVLDVEVMSKNGNVLAKVMLDSGSQGTFIREDFVKEIGIKGRQVSACITKVGGTTENFESQIYDISLRGIQSGMLHEIKALGLKTINKVENVDTKKLETMFHMKPGTLHRRGGDIDILIGVDNAKLLTGKTVELGGLIAQNSPLGWTVFGGCNNDQVHSSIMHVKIGKTIDLTDFWSTEAMGVETGCNCKAYDSSVDADSKCLEDSCKKIGNRWLIPYPWVKDPYSLSDNRGQAVKMLQGLENRLKKDATHSSAYQGQVKEMISLGFARKLTKSETEKYKGPVHYIPHHPVIRPDKKTTPVRIVFNSSNRYNGEALNDYWLKGPDLLNNLHGVILRFREHPVAICGDIEKMYHQVLIPELDQHVHRFLWRDLDSTRSPDTYIKTVLTFGDKPAPAMALTALKMTAKESEDLYPKAADVLMRDTYVDDVCTSVKTVEEGLKLTDDIDKVLAKGGFRIKEWTLSAGSKDSKTGEKKSRILGNKEREEKVLGVKWNHEKDEFVVDVKLDDKIWKDRVTKRQALAVIAQVFDPVGFVAPIVVRLKMKMQELWEMGVDWDEDLPPDIQQEWKWLFRELQRIGDVGIPRCLTPSNALDKVSLIIFCDASEKAFGACAYLRSKLESGQFETRFVAGKSRVAPLKKLTIPRLELQAAVMAARMGLAITGELSLTIQSKMYMTDSMIVLSWIKKPPGSFKQFVAARVTEIQNKTKPEEWRHVPGVQNPADDISRGISADSLEGRWLKGPAFLSRQMNEWPSEPIKKMKDDKEEKLPKLCQNAEVNIMPSTVNIEDCGTWKEVLDVHRKKIYGDSYPVLDADKERDVEQLLLRRVQRESFGEEYKLLQSGKNVPAGSRLANLDPQFDKESELIRVGGRLRRAINLQIDTHPVLLDPNHHITKLLVRKIDNEVFSHSAGNEQVFAYLRRRYWILKGRSLIKSELRKCQQCQYWRRKPEVPIMADLPEARLRVRQPVFFSTGMDCFGPYTIKIGRRQEKRWGILFKCMTTRAIHLELVSRMDADAFLMAFRRFTMRKGTPKELYSDCGTNFIGAEKELKECFNNMSTDLKEKLAEQQVKFHFNPPSAPHFGGTWEREIKSVKTALKCCLKDRVVPEAVLQTVMVEVEGLINSKPLGYVSSDVADVDPITPNVLLMGRRDPALPPVTFNVKEELRSKRQWRHSQVIIDIFWKRFISEYLPNLQVRQKWLENTDNLKLGEKVLIVDNQMPRGNWLIGEVVKVYPSQDLNVRVADVKVNNGKVYKRPVVKLIKLDEWK</sequence>
<gene>
    <name evidence="3" type="ORF">HOLleu_22635</name>
</gene>
<proteinExistence type="predicted"/>
<dbReference type="InterPro" id="IPR001584">
    <property type="entry name" value="Integrase_cat-core"/>
</dbReference>
<feature type="compositionally biased region" description="Acidic residues" evidence="1">
    <location>
        <begin position="119"/>
        <end position="128"/>
    </location>
</feature>
<dbReference type="CDD" id="cd01644">
    <property type="entry name" value="RT_pepA17"/>
    <property type="match status" value="1"/>
</dbReference>
<dbReference type="GO" id="GO:0003676">
    <property type="term" value="F:nucleic acid binding"/>
    <property type="evidence" value="ECO:0007669"/>
    <property type="project" value="InterPro"/>
</dbReference>
<evidence type="ECO:0000259" key="2">
    <source>
        <dbReference type="PROSITE" id="PS50994"/>
    </source>
</evidence>
<dbReference type="InterPro" id="IPR012337">
    <property type="entry name" value="RNaseH-like_sf"/>
</dbReference>
<protein>
    <recommendedName>
        <fullName evidence="2">Integrase catalytic domain-containing protein</fullName>
    </recommendedName>
</protein>
<dbReference type="GO" id="GO:0015074">
    <property type="term" value="P:DNA integration"/>
    <property type="evidence" value="ECO:0007669"/>
    <property type="project" value="InterPro"/>
</dbReference>
<dbReference type="PROSITE" id="PS50994">
    <property type="entry name" value="INTEGRASE"/>
    <property type="match status" value="1"/>
</dbReference>
<dbReference type="InterPro" id="IPR021109">
    <property type="entry name" value="Peptidase_aspartic_dom_sf"/>
</dbReference>
<dbReference type="InterPro" id="IPR043128">
    <property type="entry name" value="Rev_trsase/Diguanyl_cyclase"/>
</dbReference>
<dbReference type="Gene3D" id="2.40.70.10">
    <property type="entry name" value="Acid Proteases"/>
    <property type="match status" value="1"/>
</dbReference>
<dbReference type="Pfam" id="PF05380">
    <property type="entry name" value="Peptidase_A17"/>
    <property type="match status" value="1"/>
</dbReference>
<keyword evidence="4" id="KW-1185">Reference proteome</keyword>
<evidence type="ECO:0000256" key="1">
    <source>
        <dbReference type="SAM" id="MobiDB-lite"/>
    </source>
</evidence>
<organism evidence="3 4">
    <name type="scientific">Holothuria leucospilota</name>
    <name type="common">Black long sea cucumber</name>
    <name type="synonym">Mertensiothuria leucospilota</name>
    <dbReference type="NCBI Taxonomy" id="206669"/>
    <lineage>
        <taxon>Eukaryota</taxon>
        <taxon>Metazoa</taxon>
        <taxon>Echinodermata</taxon>
        <taxon>Eleutherozoa</taxon>
        <taxon>Echinozoa</taxon>
        <taxon>Holothuroidea</taxon>
        <taxon>Aspidochirotacea</taxon>
        <taxon>Aspidochirotida</taxon>
        <taxon>Holothuriidae</taxon>
        <taxon>Holothuria</taxon>
    </lineage>
</organism>
<dbReference type="InterPro" id="IPR043502">
    <property type="entry name" value="DNA/RNA_pol_sf"/>
</dbReference>
<dbReference type="SUPFAM" id="SSF53098">
    <property type="entry name" value="Ribonuclease H-like"/>
    <property type="match status" value="1"/>
</dbReference>
<dbReference type="Gene3D" id="3.10.10.10">
    <property type="entry name" value="HIV Type 1 Reverse Transcriptase, subunit A, domain 1"/>
    <property type="match status" value="1"/>
</dbReference>
<dbReference type="Gene3D" id="3.30.420.10">
    <property type="entry name" value="Ribonuclease H-like superfamily/Ribonuclease H"/>
    <property type="match status" value="1"/>
</dbReference>
<comment type="caution">
    <text evidence="3">The sequence shown here is derived from an EMBL/GenBank/DDBJ whole genome shotgun (WGS) entry which is preliminary data.</text>
</comment>
<dbReference type="Pfam" id="PF18701">
    <property type="entry name" value="DUF5641"/>
    <property type="match status" value="1"/>
</dbReference>
<reference evidence="3" key="1">
    <citation type="submission" date="2021-10" db="EMBL/GenBank/DDBJ databases">
        <title>Tropical sea cucumber genome reveals ecological adaptation and Cuvierian tubules defense mechanism.</title>
        <authorList>
            <person name="Chen T."/>
        </authorList>
    </citation>
    <scope>NUCLEOTIDE SEQUENCE</scope>
    <source>
        <strain evidence="3">Nanhai2018</strain>
        <tissue evidence="3">Muscle</tissue>
    </source>
</reference>
<dbReference type="InterPro" id="IPR036397">
    <property type="entry name" value="RNaseH_sf"/>
</dbReference>
<dbReference type="PANTHER" id="PTHR47331">
    <property type="entry name" value="PHD-TYPE DOMAIN-CONTAINING PROTEIN"/>
    <property type="match status" value="1"/>
</dbReference>
<evidence type="ECO:0000313" key="3">
    <source>
        <dbReference type="EMBL" id="KAJ8035411.1"/>
    </source>
</evidence>
<dbReference type="InterPro" id="IPR008042">
    <property type="entry name" value="Retrotrans_Pao"/>
</dbReference>
<dbReference type="OrthoDB" id="10055784at2759"/>
<feature type="domain" description="Integrase catalytic" evidence="2">
    <location>
        <begin position="1455"/>
        <end position="1641"/>
    </location>
</feature>
<accession>A0A9Q1BYR0</accession>
<dbReference type="Gene3D" id="3.30.70.270">
    <property type="match status" value="1"/>
</dbReference>
<feature type="region of interest" description="Disordered" evidence="1">
    <location>
        <begin position="97"/>
        <end position="165"/>
    </location>
</feature>
<dbReference type="Pfam" id="PF03564">
    <property type="entry name" value="DUF1759"/>
    <property type="match status" value="1"/>
</dbReference>
<feature type="compositionally biased region" description="Polar residues" evidence="1">
    <location>
        <begin position="104"/>
        <end position="113"/>
    </location>
</feature>
<name>A0A9Q1BYR0_HOLLE</name>
<dbReference type="EMBL" id="JAIZAY010000010">
    <property type="protein sequence ID" value="KAJ8035411.1"/>
    <property type="molecule type" value="Genomic_DNA"/>
</dbReference>
<dbReference type="SUPFAM" id="SSF56672">
    <property type="entry name" value="DNA/RNA polymerases"/>
    <property type="match status" value="1"/>
</dbReference>
<dbReference type="PANTHER" id="PTHR47331:SF1">
    <property type="entry name" value="GAG-LIKE PROTEIN"/>
    <property type="match status" value="1"/>
</dbReference>
<dbReference type="InterPro" id="IPR040676">
    <property type="entry name" value="DUF5641"/>
</dbReference>
<dbReference type="Proteomes" id="UP001152320">
    <property type="component" value="Chromosome 10"/>
</dbReference>
<dbReference type="InterPro" id="IPR005312">
    <property type="entry name" value="DUF1759"/>
</dbReference>